<proteinExistence type="predicted"/>
<organism evidence="2 3">
    <name type="scientific">Ampelomyces quisqualis</name>
    <name type="common">Powdery mildew agent</name>
    <dbReference type="NCBI Taxonomy" id="50730"/>
    <lineage>
        <taxon>Eukaryota</taxon>
        <taxon>Fungi</taxon>
        <taxon>Dikarya</taxon>
        <taxon>Ascomycota</taxon>
        <taxon>Pezizomycotina</taxon>
        <taxon>Dothideomycetes</taxon>
        <taxon>Pleosporomycetidae</taxon>
        <taxon>Pleosporales</taxon>
        <taxon>Pleosporineae</taxon>
        <taxon>Phaeosphaeriaceae</taxon>
        <taxon>Ampelomyces</taxon>
    </lineage>
</organism>
<protein>
    <submittedName>
        <fullName evidence="2">Uncharacterized protein</fullName>
    </submittedName>
</protein>
<sequence length="178" mass="19849">MYKSTTCSKSKQHLSKAALLSQPSHAKRRKKIPIPISPMQRLSNVQTLQPNIQPILQLLLLSHPAPQTIIPYPKYHRNPPPPTGASLSNNPSLTLRLHVNVSLSPYPSACREDDIRNIGAHRHTSASRPPGYKVQASYVYGVHTCMAAPAWRGREGFWNGGRAMSWCGVKERREGEVE</sequence>
<dbReference type="AlphaFoldDB" id="A0A6A5QLA3"/>
<evidence type="ECO:0000313" key="3">
    <source>
        <dbReference type="Proteomes" id="UP000800096"/>
    </source>
</evidence>
<accession>A0A6A5QLA3</accession>
<dbReference type="Proteomes" id="UP000800096">
    <property type="component" value="Unassembled WGS sequence"/>
</dbReference>
<evidence type="ECO:0000256" key="1">
    <source>
        <dbReference type="SAM" id="MobiDB-lite"/>
    </source>
</evidence>
<reference evidence="2" key="1">
    <citation type="journal article" date="2020" name="Stud. Mycol.">
        <title>101 Dothideomycetes genomes: a test case for predicting lifestyles and emergence of pathogens.</title>
        <authorList>
            <person name="Haridas S."/>
            <person name="Albert R."/>
            <person name="Binder M."/>
            <person name="Bloem J."/>
            <person name="Labutti K."/>
            <person name="Salamov A."/>
            <person name="Andreopoulos B."/>
            <person name="Baker S."/>
            <person name="Barry K."/>
            <person name="Bills G."/>
            <person name="Bluhm B."/>
            <person name="Cannon C."/>
            <person name="Castanera R."/>
            <person name="Culley D."/>
            <person name="Daum C."/>
            <person name="Ezra D."/>
            <person name="Gonzalez J."/>
            <person name="Henrissat B."/>
            <person name="Kuo A."/>
            <person name="Liang C."/>
            <person name="Lipzen A."/>
            <person name="Lutzoni F."/>
            <person name="Magnuson J."/>
            <person name="Mondo S."/>
            <person name="Nolan M."/>
            <person name="Ohm R."/>
            <person name="Pangilinan J."/>
            <person name="Park H.-J."/>
            <person name="Ramirez L."/>
            <person name="Alfaro M."/>
            <person name="Sun H."/>
            <person name="Tritt A."/>
            <person name="Yoshinaga Y."/>
            <person name="Zwiers L.-H."/>
            <person name="Turgeon B."/>
            <person name="Goodwin S."/>
            <person name="Spatafora J."/>
            <person name="Crous P."/>
            <person name="Grigoriev I."/>
        </authorList>
    </citation>
    <scope>NUCLEOTIDE SEQUENCE</scope>
    <source>
        <strain evidence="2">HMLAC05119</strain>
    </source>
</reference>
<dbReference type="EMBL" id="ML979136">
    <property type="protein sequence ID" value="KAF1915244.1"/>
    <property type="molecule type" value="Genomic_DNA"/>
</dbReference>
<keyword evidence="3" id="KW-1185">Reference proteome</keyword>
<feature type="region of interest" description="Disordered" evidence="1">
    <location>
        <begin position="1"/>
        <end position="29"/>
    </location>
</feature>
<name>A0A6A5QLA3_AMPQU</name>
<gene>
    <name evidence="2" type="ORF">BDU57DRAFT_518122</name>
</gene>
<evidence type="ECO:0000313" key="2">
    <source>
        <dbReference type="EMBL" id="KAF1915244.1"/>
    </source>
</evidence>